<comment type="catalytic activity">
    <reaction evidence="11">
        <text>L-seryl-[isocitrate dehydrogenase] + ATP = O-phospho-L-seryl-[isocitrate dehydrogenase] + ADP + H(+)</text>
        <dbReference type="Rhea" id="RHEA:43540"/>
        <dbReference type="Rhea" id="RHEA-COMP:10605"/>
        <dbReference type="Rhea" id="RHEA-COMP:10606"/>
        <dbReference type="ChEBI" id="CHEBI:15378"/>
        <dbReference type="ChEBI" id="CHEBI:29999"/>
        <dbReference type="ChEBI" id="CHEBI:30616"/>
        <dbReference type="ChEBI" id="CHEBI:83421"/>
        <dbReference type="ChEBI" id="CHEBI:456216"/>
        <dbReference type="EC" id="2.7.11.5"/>
    </reaction>
</comment>
<dbReference type="GO" id="GO:0006097">
    <property type="term" value="P:glyoxylate cycle"/>
    <property type="evidence" value="ECO:0007669"/>
    <property type="project" value="UniProtKB-UniRule"/>
</dbReference>
<dbReference type="PATRIC" id="fig|320778.3.peg.3680"/>
<dbReference type="GO" id="GO:0004721">
    <property type="term" value="F:phosphoprotein phosphatase activity"/>
    <property type="evidence" value="ECO:0007669"/>
    <property type="project" value="UniProtKB-KW"/>
</dbReference>
<dbReference type="EC" id="3.1.3.-" evidence="11"/>
<keyword evidence="15" id="KW-1185">Reference proteome</keyword>
<name>A0A0J1H769_9GAMM</name>
<evidence type="ECO:0000256" key="4">
    <source>
        <dbReference type="ARBA" id="ARBA00022532"/>
    </source>
</evidence>
<keyword evidence="9 11" id="KW-0067">ATP-binding</keyword>
<accession>A0A0J1H769</accession>
<keyword evidence="5 11" id="KW-0808">Transferase</keyword>
<feature type="domain" description="Isocitrate dehydrogenase kinase/phosphatase (AceK) regulatory" evidence="13">
    <location>
        <begin position="10"/>
        <end position="309"/>
    </location>
</feature>
<organism evidence="14 15">
    <name type="scientific">Photobacterium ganghwense</name>
    <dbReference type="NCBI Taxonomy" id="320778"/>
    <lineage>
        <taxon>Bacteria</taxon>
        <taxon>Pseudomonadati</taxon>
        <taxon>Pseudomonadota</taxon>
        <taxon>Gammaproteobacteria</taxon>
        <taxon>Vibrionales</taxon>
        <taxon>Vibrionaceae</taxon>
        <taxon>Photobacterium</taxon>
    </lineage>
</organism>
<dbReference type="NCBIfam" id="NF002804">
    <property type="entry name" value="PRK02946.1"/>
    <property type="match status" value="1"/>
</dbReference>
<comment type="function">
    <text evidence="11">Bifunctional enzyme which can phosphorylate or dephosphorylate isocitrate dehydrogenase (IDH) on a specific serine residue. This is a regulatory mechanism which enables bacteria to bypass the Krebs cycle via the glyoxylate shunt in response to the source of carbon. When bacteria are grown on glucose, IDH is fully active and unphosphorylated, but when grown on acetate or ethanol, the activity of IDH declines drastically concomitant with its phosphorylation.</text>
</comment>
<evidence type="ECO:0000259" key="13">
    <source>
        <dbReference type="Pfam" id="PF20423"/>
    </source>
</evidence>
<evidence type="ECO:0000256" key="1">
    <source>
        <dbReference type="ARBA" id="ARBA00022435"/>
    </source>
</evidence>
<dbReference type="GO" id="GO:0005524">
    <property type="term" value="F:ATP binding"/>
    <property type="evidence" value="ECO:0007669"/>
    <property type="project" value="UniProtKB-UniRule"/>
</dbReference>
<sequence length="590" mass="68534">MTSAMEQLVAHTILQGFDAMYGRFLDVTAGAQERFESQDWPAVQQALKTRINFYDHHVGLVTSQIQIMLGKQYASHSFLMAVKNAYEDLLLDYPRYDIAESFFNSVYCRIFEHRNINRDKLFVHSSQEGRIPSYPTALTRLYNTGAGLDTLLERVMDDCPFTLCWEDKYRDIQELSQRLQAVLPDTLSTPPVIEMIREPFYRNKAAYLIGRVRLDDYQFFPLVLPVLTTANNELFIDACLTNVDDVSILFGFARSYFMVYAPAPAALVRFLGELLPKKTKAELYTAIGCQKHAKTELYREFLRHMANSDDQFVPAPGIKGMVMSVFTLPSYGFVFKIIKDKFAPQKDISHAVVKEKYRLVKEHDRVGRMADTQEYRNFTFDRHRFSDELLDELLAVAPSIITVTDTQVIIKHLYTERRMIPFNLYIEQANDDDLRHAVDEYGKAIKQLAAANIFPGDMLFKNFGVTRHKRVVFYDYDEISYMTEMNFRRIPPPRHPEDELASEPWYSVGINDVFPEEFRTFLLINPKVRALFEELHSDLFDPAYWQHLQHNITDGLFEDVFPYPNSLRLSRFQVTDGNPEKENMAEGRSL</sequence>
<dbReference type="Pfam" id="PF06315">
    <property type="entry name" value="AceK_kinase"/>
    <property type="match status" value="1"/>
</dbReference>
<dbReference type="HAMAP" id="MF_00747">
    <property type="entry name" value="AceK"/>
    <property type="match status" value="1"/>
</dbReference>
<evidence type="ECO:0000256" key="10">
    <source>
        <dbReference type="ARBA" id="ARBA00022912"/>
    </source>
</evidence>
<feature type="domain" description="Isocitrate dehydrogenase kinase/phosphatase (AceK) kinase" evidence="12">
    <location>
        <begin position="310"/>
        <end position="564"/>
    </location>
</feature>
<dbReference type="PANTHER" id="PTHR39559:SF1">
    <property type="entry name" value="ISOCITRATE DEHYDROGENASE KINASE_PHOSPHATASE"/>
    <property type="match status" value="1"/>
</dbReference>
<dbReference type="GO" id="GO:0005737">
    <property type="term" value="C:cytoplasm"/>
    <property type="evidence" value="ECO:0007669"/>
    <property type="project" value="UniProtKB-SubCell"/>
</dbReference>
<evidence type="ECO:0000256" key="9">
    <source>
        <dbReference type="ARBA" id="ARBA00022840"/>
    </source>
</evidence>
<keyword evidence="7 11" id="KW-0418">Kinase</keyword>
<dbReference type="STRING" id="320778.ABT57_16920"/>
<dbReference type="InterPro" id="IPR046855">
    <property type="entry name" value="AceK_kinase"/>
</dbReference>
<keyword evidence="3 11" id="KW-0723">Serine/threonine-protein kinase</keyword>
<dbReference type="EMBL" id="LDOU01000016">
    <property type="protein sequence ID" value="KLV07578.1"/>
    <property type="molecule type" value="Genomic_DNA"/>
</dbReference>
<keyword evidence="8 11" id="KW-0378">Hydrolase</keyword>
<dbReference type="Proteomes" id="UP000035909">
    <property type="component" value="Unassembled WGS sequence"/>
</dbReference>
<proteinExistence type="inferred from homology"/>
<dbReference type="GO" id="GO:0008772">
    <property type="term" value="F:[isocitrate dehydrogenase (NADP+)] kinase activity"/>
    <property type="evidence" value="ECO:0007669"/>
    <property type="project" value="UniProtKB-UniRule"/>
</dbReference>
<comment type="subcellular location">
    <subcellularLocation>
        <location evidence="11">Cytoplasm</location>
    </subcellularLocation>
</comment>
<feature type="active site" evidence="11">
    <location>
        <position position="371"/>
    </location>
</feature>
<dbReference type="GO" id="GO:0004674">
    <property type="term" value="F:protein serine/threonine kinase activity"/>
    <property type="evidence" value="ECO:0007669"/>
    <property type="project" value="UniProtKB-KW"/>
</dbReference>
<evidence type="ECO:0000313" key="14">
    <source>
        <dbReference type="EMBL" id="KLV07578.1"/>
    </source>
</evidence>
<dbReference type="GO" id="GO:0016208">
    <property type="term" value="F:AMP binding"/>
    <property type="evidence" value="ECO:0007669"/>
    <property type="project" value="TreeGrafter"/>
</dbReference>
<evidence type="ECO:0000256" key="11">
    <source>
        <dbReference type="HAMAP-Rule" id="MF_00747"/>
    </source>
</evidence>
<dbReference type="Pfam" id="PF20423">
    <property type="entry name" value="AceK_regulatory"/>
    <property type="match status" value="1"/>
</dbReference>
<evidence type="ECO:0000256" key="6">
    <source>
        <dbReference type="ARBA" id="ARBA00022741"/>
    </source>
</evidence>
<dbReference type="AlphaFoldDB" id="A0A0J1H769"/>
<dbReference type="GO" id="GO:0006006">
    <property type="term" value="P:glucose metabolic process"/>
    <property type="evidence" value="ECO:0007669"/>
    <property type="project" value="InterPro"/>
</dbReference>
<evidence type="ECO:0000256" key="5">
    <source>
        <dbReference type="ARBA" id="ARBA00022679"/>
    </source>
</evidence>
<dbReference type="InterPro" id="IPR046854">
    <property type="entry name" value="AceK_regulatory"/>
</dbReference>
<dbReference type="PANTHER" id="PTHR39559">
    <property type="match status" value="1"/>
</dbReference>
<comment type="similarity">
    <text evidence="11">Belongs to the AceK family.</text>
</comment>
<dbReference type="RefSeq" id="WP_047886449.1">
    <property type="nucleotide sequence ID" value="NZ_CP071325.1"/>
</dbReference>
<evidence type="ECO:0000313" key="15">
    <source>
        <dbReference type="Proteomes" id="UP000035909"/>
    </source>
</evidence>
<keyword evidence="6 11" id="KW-0547">Nucleotide-binding</keyword>
<comment type="caution">
    <text evidence="14">The sequence shown here is derived from an EMBL/GenBank/DDBJ whole genome shotgun (WGS) entry which is preliminary data.</text>
</comment>
<dbReference type="PIRSF" id="PIRSF000719">
    <property type="entry name" value="AceK"/>
    <property type="match status" value="1"/>
</dbReference>
<evidence type="ECO:0000256" key="8">
    <source>
        <dbReference type="ARBA" id="ARBA00022801"/>
    </source>
</evidence>
<reference evidence="14 15" key="1">
    <citation type="submission" date="2015-05" db="EMBL/GenBank/DDBJ databases">
        <title>Photobacterium galathea sp. nov.</title>
        <authorList>
            <person name="Machado H."/>
            <person name="Gram L."/>
        </authorList>
    </citation>
    <scope>NUCLEOTIDE SEQUENCE [LARGE SCALE GENOMIC DNA]</scope>
    <source>
        <strain evidence="14 15">DSM 22954</strain>
    </source>
</reference>
<feature type="binding site" evidence="11">
    <location>
        <position position="336"/>
    </location>
    <ligand>
        <name>ATP</name>
        <dbReference type="ChEBI" id="CHEBI:30616"/>
    </ligand>
</feature>
<evidence type="ECO:0000259" key="12">
    <source>
        <dbReference type="Pfam" id="PF06315"/>
    </source>
</evidence>
<feature type="binding site" evidence="11">
    <location>
        <begin position="315"/>
        <end position="321"/>
    </location>
    <ligand>
        <name>ATP</name>
        <dbReference type="ChEBI" id="CHEBI:30616"/>
    </ligand>
</feature>
<evidence type="ECO:0000256" key="3">
    <source>
        <dbReference type="ARBA" id="ARBA00022527"/>
    </source>
</evidence>
<dbReference type="EC" id="2.7.11.5" evidence="11"/>
<dbReference type="GO" id="GO:0006099">
    <property type="term" value="P:tricarboxylic acid cycle"/>
    <property type="evidence" value="ECO:0007669"/>
    <property type="project" value="UniProtKB-UniRule"/>
</dbReference>
<evidence type="ECO:0000256" key="7">
    <source>
        <dbReference type="ARBA" id="ARBA00022777"/>
    </source>
</evidence>
<dbReference type="InterPro" id="IPR010452">
    <property type="entry name" value="Isocitrate_DH_AceK"/>
</dbReference>
<keyword evidence="4 11" id="KW-0816">Tricarboxylic acid cycle</keyword>
<keyword evidence="2 11" id="KW-0963">Cytoplasm</keyword>
<dbReference type="OrthoDB" id="5287793at2"/>
<protein>
    <recommendedName>
        <fullName evidence="11">Isocitrate dehydrogenase kinase/phosphatase</fullName>
        <shortName evidence="11">IDH kinase/phosphatase</shortName>
        <shortName evidence="11">IDHK/P</shortName>
        <ecNumber evidence="11">2.7.11.5</ecNumber>
        <ecNumber evidence="11">3.1.3.-</ecNumber>
    </recommendedName>
</protein>
<evidence type="ECO:0000256" key="2">
    <source>
        <dbReference type="ARBA" id="ARBA00022490"/>
    </source>
</evidence>
<keyword evidence="1 11" id="KW-0329">Glyoxylate bypass</keyword>
<keyword evidence="10 11" id="KW-0904">Protein phosphatase</keyword>
<gene>
    <name evidence="11 14" type="primary">aceK</name>
    <name evidence="14" type="ORF">ABT57_16920</name>
</gene>